<sequence length="54" mass="6357">MMNIFEDGWSVWWTRLIAVFFILLVAWFLLRDWFSAPLQPYVPPPSSMPTTPSP</sequence>
<organism evidence="2 3">
    <name type="scientific">Nitrospira japonica</name>
    <dbReference type="NCBI Taxonomy" id="1325564"/>
    <lineage>
        <taxon>Bacteria</taxon>
        <taxon>Pseudomonadati</taxon>
        <taxon>Nitrospirota</taxon>
        <taxon>Nitrospiria</taxon>
        <taxon>Nitrospirales</taxon>
        <taxon>Nitrospiraceae</taxon>
        <taxon>Nitrospira</taxon>
    </lineage>
</organism>
<feature type="transmembrane region" description="Helical" evidence="1">
    <location>
        <begin position="12"/>
        <end position="30"/>
    </location>
</feature>
<dbReference type="Proteomes" id="UP000192042">
    <property type="component" value="Chromosome I"/>
</dbReference>
<name>A0A1W1I0N3_9BACT</name>
<keyword evidence="1" id="KW-0472">Membrane</keyword>
<proteinExistence type="predicted"/>
<gene>
    <name evidence="2" type="ORF">NSJP_0379</name>
</gene>
<dbReference type="EMBL" id="LT828648">
    <property type="protein sequence ID" value="SLM46551.1"/>
    <property type="molecule type" value="Genomic_DNA"/>
</dbReference>
<keyword evidence="3" id="KW-1185">Reference proteome</keyword>
<evidence type="ECO:0000313" key="3">
    <source>
        <dbReference type="Proteomes" id="UP000192042"/>
    </source>
</evidence>
<keyword evidence="1" id="KW-0812">Transmembrane</keyword>
<evidence type="ECO:0000256" key="1">
    <source>
        <dbReference type="SAM" id="Phobius"/>
    </source>
</evidence>
<keyword evidence="1" id="KW-1133">Transmembrane helix</keyword>
<reference evidence="2 3" key="1">
    <citation type="submission" date="2017-03" db="EMBL/GenBank/DDBJ databases">
        <authorList>
            <person name="Afonso C.L."/>
            <person name="Miller P.J."/>
            <person name="Scott M.A."/>
            <person name="Spackman E."/>
            <person name="Goraichik I."/>
            <person name="Dimitrov K.M."/>
            <person name="Suarez D.L."/>
            <person name="Swayne D.E."/>
        </authorList>
    </citation>
    <scope>NUCLEOTIDE SEQUENCE [LARGE SCALE GENOMIC DNA]</scope>
    <source>
        <strain evidence="2">Genome sequencing of Nitrospira japonica strain NJ11</strain>
    </source>
</reference>
<dbReference type="KEGG" id="nja:NSJP_0379"/>
<evidence type="ECO:0000313" key="2">
    <source>
        <dbReference type="EMBL" id="SLM46551.1"/>
    </source>
</evidence>
<accession>A0A1W1I0N3</accession>
<protein>
    <submittedName>
        <fullName evidence="2">Uncharacterized protein</fullName>
    </submittedName>
</protein>
<dbReference type="AlphaFoldDB" id="A0A1W1I0N3"/>